<dbReference type="GO" id="GO:0032587">
    <property type="term" value="C:ruffle membrane"/>
    <property type="evidence" value="ECO:0007669"/>
    <property type="project" value="TreeGrafter"/>
</dbReference>
<sequence>MKTIVTCSHLCLGVQDSGPLPVQQPEKVGWIRKFCGRGIFRELWRSRYMVLRGDHLYISDKEVKDERKAQEVFDLADYERSEELRKAKSRSKKNHSRFTVLRCKQPGNTAPNLVFLAVSPEEKESWVNALSMAIIKAKNRILDEVTIEEDSTLVHPTRDRAKIPYGRRLPTRGHLMAVASTSSHGMLTLDLVAEEDVFSQDYDGDWKNSFRVDLQGGGSCGQIGVGGRQRAGTDVSKLRMISKEPKVKTSSLPRGSERSWGKHLDASKVHESPQAEVVEASAQPLGQLQSLIAQRMQRAQELLEEMRLQREQEGSSPYLKGINSPRLNHLRGTDSPHSRGSHAAAAKVSDSPRLSGSPRSKSTDAARSPKLKGPSAASPNKQGSSPIQKPSDSPLSVGRSDFSQVKGCGSPRGSETDSPNLRSNEESPLQSQNSPSLSRSFESSQPRTPDSHLPSPLPPATQLSEEDSEVEQRRAEAEQLLEEAVSSWKEAQEVLQEVKELQSQTLRRQRRRTYEKMASGSLLEVSPDFHSDKTFMYLLMSLLIFKVVALCFHCSRDSCKRPSSSF</sequence>
<evidence type="ECO:0000256" key="1">
    <source>
        <dbReference type="ARBA" id="ARBA00004123"/>
    </source>
</evidence>
<dbReference type="Proteomes" id="UP000005207">
    <property type="component" value="Linkage group LG22"/>
</dbReference>
<dbReference type="GeneTree" id="ENSGT00530000063760"/>
<dbReference type="PANTHER" id="PTHR15871:SF1">
    <property type="entry name" value="PLECKSTRIN HOMOLOGY DOMAIN-CONTAINING FAMILY O MEMBER 1"/>
    <property type="match status" value="1"/>
</dbReference>
<feature type="compositionally biased region" description="Basic and acidic residues" evidence="7">
    <location>
        <begin position="255"/>
        <end position="273"/>
    </location>
</feature>
<name>I3J815_ORENI</name>
<dbReference type="GO" id="GO:0005737">
    <property type="term" value="C:cytoplasm"/>
    <property type="evidence" value="ECO:0007669"/>
    <property type="project" value="UniProtKB-SubCell"/>
</dbReference>
<dbReference type="Pfam" id="PF00169">
    <property type="entry name" value="PH"/>
    <property type="match status" value="1"/>
</dbReference>
<dbReference type="GO" id="GO:1901739">
    <property type="term" value="P:regulation of myoblast fusion"/>
    <property type="evidence" value="ECO:0007669"/>
    <property type="project" value="TreeGrafter"/>
</dbReference>
<organism evidence="9 10">
    <name type="scientific">Oreochromis niloticus</name>
    <name type="common">Nile tilapia</name>
    <name type="synonym">Tilapia nilotica</name>
    <dbReference type="NCBI Taxonomy" id="8128"/>
    <lineage>
        <taxon>Eukaryota</taxon>
        <taxon>Metazoa</taxon>
        <taxon>Chordata</taxon>
        <taxon>Craniata</taxon>
        <taxon>Vertebrata</taxon>
        <taxon>Euteleostomi</taxon>
        <taxon>Actinopterygii</taxon>
        <taxon>Neopterygii</taxon>
        <taxon>Teleostei</taxon>
        <taxon>Neoteleostei</taxon>
        <taxon>Acanthomorphata</taxon>
        <taxon>Ovalentaria</taxon>
        <taxon>Cichlomorphae</taxon>
        <taxon>Cichliformes</taxon>
        <taxon>Cichlidae</taxon>
        <taxon>African cichlids</taxon>
        <taxon>Pseudocrenilabrinae</taxon>
        <taxon>Oreochromini</taxon>
        <taxon>Oreochromis</taxon>
    </lineage>
</organism>
<dbReference type="InterPro" id="IPR001849">
    <property type="entry name" value="PH_domain"/>
</dbReference>
<dbReference type="eggNOG" id="ENOG502RKBY">
    <property type="taxonomic scope" value="Eukaryota"/>
</dbReference>
<evidence type="ECO:0000313" key="10">
    <source>
        <dbReference type="Proteomes" id="UP000005207"/>
    </source>
</evidence>
<dbReference type="GO" id="GO:0036195">
    <property type="term" value="C:muscle cell projection membrane"/>
    <property type="evidence" value="ECO:0007669"/>
    <property type="project" value="TreeGrafter"/>
</dbReference>
<evidence type="ECO:0000256" key="3">
    <source>
        <dbReference type="ARBA" id="ARBA00004496"/>
    </source>
</evidence>
<reference evidence="9" key="2">
    <citation type="submission" date="2025-08" db="UniProtKB">
        <authorList>
            <consortium name="Ensembl"/>
        </authorList>
    </citation>
    <scope>IDENTIFICATION</scope>
</reference>
<evidence type="ECO:0000256" key="4">
    <source>
        <dbReference type="ARBA" id="ARBA00022490"/>
    </source>
</evidence>
<feature type="region of interest" description="Disordered" evidence="7">
    <location>
        <begin position="242"/>
        <end position="275"/>
    </location>
</feature>
<dbReference type="InterPro" id="IPR011993">
    <property type="entry name" value="PH-like_dom_sf"/>
</dbReference>
<dbReference type="SUPFAM" id="SSF50729">
    <property type="entry name" value="PH domain-like"/>
    <property type="match status" value="1"/>
</dbReference>
<evidence type="ECO:0000256" key="7">
    <source>
        <dbReference type="SAM" id="MobiDB-lite"/>
    </source>
</evidence>
<feature type="compositionally biased region" description="Low complexity" evidence="7">
    <location>
        <begin position="427"/>
        <end position="440"/>
    </location>
</feature>
<proteinExistence type="predicted"/>
<feature type="compositionally biased region" description="Polar residues" evidence="7">
    <location>
        <begin position="352"/>
        <end position="365"/>
    </location>
</feature>
<dbReference type="GO" id="GO:0005634">
    <property type="term" value="C:nucleus"/>
    <property type="evidence" value="ECO:0007669"/>
    <property type="project" value="UniProtKB-SubCell"/>
</dbReference>
<keyword evidence="5" id="KW-0472">Membrane</keyword>
<accession>I3J815</accession>
<feature type="domain" description="PH" evidence="8">
    <location>
        <begin position="24"/>
        <end position="135"/>
    </location>
</feature>
<dbReference type="InterPro" id="IPR043448">
    <property type="entry name" value="PKHO1/2"/>
</dbReference>
<dbReference type="HOGENOM" id="CLU_561338_0_0_1"/>
<evidence type="ECO:0000256" key="6">
    <source>
        <dbReference type="ARBA" id="ARBA00023242"/>
    </source>
</evidence>
<keyword evidence="4" id="KW-0963">Cytoplasm</keyword>
<evidence type="ECO:0000256" key="2">
    <source>
        <dbReference type="ARBA" id="ARBA00004370"/>
    </source>
</evidence>
<evidence type="ECO:0000313" key="9">
    <source>
        <dbReference type="Ensembl" id="ENSONIP00000005005.2"/>
    </source>
</evidence>
<comment type="subcellular location">
    <subcellularLocation>
        <location evidence="3">Cytoplasm</location>
    </subcellularLocation>
    <subcellularLocation>
        <location evidence="2">Membrane</location>
    </subcellularLocation>
    <subcellularLocation>
        <location evidence="1">Nucleus</location>
    </subcellularLocation>
</comment>
<keyword evidence="6" id="KW-0539">Nucleus</keyword>
<dbReference type="SMART" id="SM00233">
    <property type="entry name" value="PH"/>
    <property type="match status" value="1"/>
</dbReference>
<dbReference type="PROSITE" id="PS50003">
    <property type="entry name" value="PH_DOMAIN"/>
    <property type="match status" value="1"/>
</dbReference>
<dbReference type="CDD" id="cd13317">
    <property type="entry name" value="PH_PLEKHO1_PLEKHO2"/>
    <property type="match status" value="1"/>
</dbReference>
<feature type="compositionally biased region" description="Polar residues" evidence="7">
    <location>
        <begin position="377"/>
        <end position="394"/>
    </location>
</feature>
<evidence type="ECO:0000259" key="8">
    <source>
        <dbReference type="PROSITE" id="PS50003"/>
    </source>
</evidence>
<reference evidence="10" key="1">
    <citation type="submission" date="2012-01" db="EMBL/GenBank/DDBJ databases">
        <title>The Genome Sequence of Oreochromis niloticus (Nile Tilapia).</title>
        <authorList>
            <consortium name="Broad Institute Genome Assembly Team"/>
            <consortium name="Broad Institute Sequencing Platform"/>
            <person name="Di Palma F."/>
            <person name="Johnson J."/>
            <person name="Lander E.S."/>
            <person name="Lindblad-Toh K."/>
        </authorList>
    </citation>
    <scope>NUCLEOTIDE SEQUENCE [LARGE SCALE GENOMIC DNA]</scope>
</reference>
<keyword evidence="10" id="KW-1185">Reference proteome</keyword>
<dbReference type="Ensembl" id="ENSONIT00000005008.2">
    <property type="protein sequence ID" value="ENSONIP00000005005.2"/>
    <property type="gene ID" value="ENSONIG00000003973.2"/>
</dbReference>
<dbReference type="PANTHER" id="PTHR15871">
    <property type="entry name" value="PH DOMAIN-CONTAINING PROTEIN"/>
    <property type="match status" value="1"/>
</dbReference>
<gene>
    <name evidence="9" type="primary">plekho1a</name>
</gene>
<evidence type="ECO:0000256" key="5">
    <source>
        <dbReference type="ARBA" id="ARBA00023136"/>
    </source>
</evidence>
<protein>
    <submittedName>
        <fullName evidence="9">Pleckstrin homology domain containing, family O member 1a</fullName>
    </submittedName>
</protein>
<feature type="region of interest" description="Disordered" evidence="7">
    <location>
        <begin position="308"/>
        <end position="476"/>
    </location>
</feature>
<dbReference type="AlphaFoldDB" id="I3J815"/>
<reference evidence="9" key="3">
    <citation type="submission" date="2025-09" db="UniProtKB">
        <authorList>
            <consortium name="Ensembl"/>
        </authorList>
    </citation>
    <scope>IDENTIFICATION</scope>
</reference>
<dbReference type="InParanoid" id="I3J815"/>
<dbReference type="Gene3D" id="2.30.29.30">
    <property type="entry name" value="Pleckstrin-homology domain (PH domain)/Phosphotyrosine-binding domain (PTB)"/>
    <property type="match status" value="1"/>
</dbReference>